<dbReference type="EMBL" id="CAJOBA010006182">
    <property type="protein sequence ID" value="CAF3765497.1"/>
    <property type="molecule type" value="Genomic_DNA"/>
</dbReference>
<evidence type="ECO:0000313" key="5">
    <source>
        <dbReference type="EMBL" id="CAF4378567.1"/>
    </source>
</evidence>
<dbReference type="AlphaFoldDB" id="A0A815UFP5"/>
<proteinExistence type="predicted"/>
<feature type="region of interest" description="Disordered" evidence="1">
    <location>
        <begin position="1"/>
        <end position="22"/>
    </location>
</feature>
<evidence type="ECO:0000313" key="6">
    <source>
        <dbReference type="Proteomes" id="UP000663829"/>
    </source>
</evidence>
<evidence type="ECO:0000313" key="4">
    <source>
        <dbReference type="EMBL" id="CAF3765497.1"/>
    </source>
</evidence>
<dbReference type="EMBL" id="CAJNOK010006175">
    <property type="protein sequence ID" value="CAF0995788.1"/>
    <property type="molecule type" value="Genomic_DNA"/>
</dbReference>
<feature type="compositionally biased region" description="Basic and acidic residues" evidence="1">
    <location>
        <begin position="1"/>
        <end position="14"/>
    </location>
</feature>
<keyword evidence="6" id="KW-1185">Reference proteome</keyword>
<dbReference type="Proteomes" id="UP000677228">
    <property type="component" value="Unassembled WGS sequence"/>
</dbReference>
<comment type="caution">
    <text evidence="3">The sequence shown here is derived from an EMBL/GenBank/DDBJ whole genome shotgun (WGS) entry which is preliminary data.</text>
</comment>
<protein>
    <submittedName>
        <fullName evidence="3">Uncharacterized protein</fullName>
    </submittedName>
</protein>
<sequence>MIHDVRPNHFHEESLLSTDENQESNYNDIPFVWLNSDIEKTDDYNEKHEKWIDKYSKIRGVYIDKHILFSELAKTVQIFEHNLLKMSTLQERM</sequence>
<evidence type="ECO:0000313" key="2">
    <source>
        <dbReference type="EMBL" id="CAF0995788.1"/>
    </source>
</evidence>
<dbReference type="Proteomes" id="UP000663829">
    <property type="component" value="Unassembled WGS sequence"/>
</dbReference>
<dbReference type="Proteomes" id="UP000681722">
    <property type="component" value="Unassembled WGS sequence"/>
</dbReference>
<dbReference type="EMBL" id="CAJNOQ010023702">
    <property type="protein sequence ID" value="CAF1518838.1"/>
    <property type="molecule type" value="Genomic_DNA"/>
</dbReference>
<organism evidence="3 6">
    <name type="scientific">Didymodactylos carnosus</name>
    <dbReference type="NCBI Taxonomy" id="1234261"/>
    <lineage>
        <taxon>Eukaryota</taxon>
        <taxon>Metazoa</taxon>
        <taxon>Spiralia</taxon>
        <taxon>Gnathifera</taxon>
        <taxon>Rotifera</taxon>
        <taxon>Eurotatoria</taxon>
        <taxon>Bdelloidea</taxon>
        <taxon>Philodinida</taxon>
        <taxon>Philodinidae</taxon>
        <taxon>Didymodactylos</taxon>
    </lineage>
</organism>
<dbReference type="Proteomes" id="UP000682733">
    <property type="component" value="Unassembled WGS sequence"/>
</dbReference>
<dbReference type="EMBL" id="CAJOBC010089258">
    <property type="protein sequence ID" value="CAF4378567.1"/>
    <property type="molecule type" value="Genomic_DNA"/>
</dbReference>
<reference evidence="3" key="1">
    <citation type="submission" date="2021-02" db="EMBL/GenBank/DDBJ databases">
        <authorList>
            <person name="Nowell W R."/>
        </authorList>
    </citation>
    <scope>NUCLEOTIDE SEQUENCE</scope>
</reference>
<name>A0A815UFP5_9BILA</name>
<accession>A0A815UFP5</accession>
<evidence type="ECO:0000256" key="1">
    <source>
        <dbReference type="SAM" id="MobiDB-lite"/>
    </source>
</evidence>
<evidence type="ECO:0000313" key="3">
    <source>
        <dbReference type="EMBL" id="CAF1518838.1"/>
    </source>
</evidence>
<gene>
    <name evidence="3" type="ORF">GPM918_LOCUS37457</name>
    <name evidence="2" type="ORF">OVA965_LOCUS14304</name>
    <name evidence="5" type="ORF">SRO942_LOCUS38228</name>
    <name evidence="4" type="ORF">TMI583_LOCUS14307</name>
</gene>